<feature type="chain" id="PRO_5042123755" evidence="9">
    <location>
        <begin position="19"/>
        <end position="429"/>
    </location>
</feature>
<feature type="non-terminal residue" evidence="10">
    <location>
        <position position="429"/>
    </location>
</feature>
<feature type="signal peptide" evidence="9">
    <location>
        <begin position="1"/>
        <end position="18"/>
    </location>
</feature>
<dbReference type="Gene3D" id="1.10.630.10">
    <property type="entry name" value="Cytochrome P450"/>
    <property type="match status" value="1"/>
</dbReference>
<dbReference type="SUPFAM" id="SSF48264">
    <property type="entry name" value="Cytochrome P450"/>
    <property type="match status" value="1"/>
</dbReference>
<evidence type="ECO:0000256" key="4">
    <source>
        <dbReference type="ARBA" id="ARBA00022617"/>
    </source>
</evidence>
<evidence type="ECO:0000256" key="6">
    <source>
        <dbReference type="ARBA" id="ARBA00023002"/>
    </source>
</evidence>
<evidence type="ECO:0000256" key="7">
    <source>
        <dbReference type="ARBA" id="ARBA00023004"/>
    </source>
</evidence>
<organism evidence="10 11">
    <name type="scientific">Mycena maculata</name>
    <dbReference type="NCBI Taxonomy" id="230809"/>
    <lineage>
        <taxon>Eukaryota</taxon>
        <taxon>Fungi</taxon>
        <taxon>Dikarya</taxon>
        <taxon>Basidiomycota</taxon>
        <taxon>Agaricomycotina</taxon>
        <taxon>Agaricomycetes</taxon>
        <taxon>Agaricomycetidae</taxon>
        <taxon>Agaricales</taxon>
        <taxon>Marasmiineae</taxon>
        <taxon>Mycenaceae</taxon>
        <taxon>Mycena</taxon>
    </lineage>
</organism>
<dbReference type="GO" id="GO:0004497">
    <property type="term" value="F:monooxygenase activity"/>
    <property type="evidence" value="ECO:0007669"/>
    <property type="project" value="UniProtKB-KW"/>
</dbReference>
<protein>
    <submittedName>
        <fullName evidence="10">Cytochrome P450</fullName>
    </submittedName>
</protein>
<dbReference type="InterPro" id="IPR036396">
    <property type="entry name" value="Cyt_P450_sf"/>
</dbReference>
<keyword evidence="8" id="KW-0503">Monooxygenase</keyword>
<dbReference type="InterPro" id="IPR050364">
    <property type="entry name" value="Cytochrome_P450_fung"/>
</dbReference>
<dbReference type="PANTHER" id="PTHR46300:SF7">
    <property type="entry name" value="P450, PUTATIVE (EUROFUNG)-RELATED"/>
    <property type="match status" value="1"/>
</dbReference>
<dbReference type="GO" id="GO:0005506">
    <property type="term" value="F:iron ion binding"/>
    <property type="evidence" value="ECO:0007669"/>
    <property type="project" value="InterPro"/>
</dbReference>
<reference evidence="10" key="1">
    <citation type="submission" date="2023-03" db="EMBL/GenBank/DDBJ databases">
        <title>Massive genome expansion in bonnet fungi (Mycena s.s.) driven by repeated elements and novel gene families across ecological guilds.</title>
        <authorList>
            <consortium name="Lawrence Berkeley National Laboratory"/>
            <person name="Harder C.B."/>
            <person name="Miyauchi S."/>
            <person name="Viragh M."/>
            <person name="Kuo A."/>
            <person name="Thoen E."/>
            <person name="Andreopoulos B."/>
            <person name="Lu D."/>
            <person name="Skrede I."/>
            <person name="Drula E."/>
            <person name="Henrissat B."/>
            <person name="Morin E."/>
            <person name="Kohler A."/>
            <person name="Barry K."/>
            <person name="LaButti K."/>
            <person name="Morin E."/>
            <person name="Salamov A."/>
            <person name="Lipzen A."/>
            <person name="Mereny Z."/>
            <person name="Hegedus B."/>
            <person name="Baldrian P."/>
            <person name="Stursova M."/>
            <person name="Weitz H."/>
            <person name="Taylor A."/>
            <person name="Grigoriev I.V."/>
            <person name="Nagy L.G."/>
            <person name="Martin F."/>
            <person name="Kauserud H."/>
        </authorList>
    </citation>
    <scope>NUCLEOTIDE SEQUENCE</scope>
    <source>
        <strain evidence="10">CBHHK188m</strain>
    </source>
</reference>
<dbReference type="EMBL" id="JARJLG010000061">
    <property type="protein sequence ID" value="KAJ7756413.1"/>
    <property type="molecule type" value="Genomic_DNA"/>
</dbReference>
<keyword evidence="11" id="KW-1185">Reference proteome</keyword>
<dbReference type="PANTHER" id="PTHR46300">
    <property type="entry name" value="P450, PUTATIVE (EUROFUNG)-RELATED-RELATED"/>
    <property type="match status" value="1"/>
</dbReference>
<evidence type="ECO:0000256" key="3">
    <source>
        <dbReference type="ARBA" id="ARBA00010617"/>
    </source>
</evidence>
<comment type="caution">
    <text evidence="10">The sequence shown here is derived from an EMBL/GenBank/DDBJ whole genome shotgun (WGS) entry which is preliminary data.</text>
</comment>
<evidence type="ECO:0000256" key="2">
    <source>
        <dbReference type="ARBA" id="ARBA00005179"/>
    </source>
</evidence>
<gene>
    <name evidence="10" type="ORF">DFH07DRAFT_1027361</name>
</gene>
<keyword evidence="9" id="KW-0732">Signal</keyword>
<keyword evidence="6" id="KW-0560">Oxidoreductase</keyword>
<dbReference type="Proteomes" id="UP001215280">
    <property type="component" value="Unassembled WGS sequence"/>
</dbReference>
<evidence type="ECO:0000256" key="1">
    <source>
        <dbReference type="ARBA" id="ARBA00001971"/>
    </source>
</evidence>
<name>A0AAD7NDS3_9AGAR</name>
<keyword evidence="5" id="KW-0479">Metal-binding</keyword>
<dbReference type="InterPro" id="IPR002401">
    <property type="entry name" value="Cyt_P450_E_grp-I"/>
</dbReference>
<evidence type="ECO:0000256" key="9">
    <source>
        <dbReference type="SAM" id="SignalP"/>
    </source>
</evidence>
<keyword evidence="4" id="KW-0349">Heme</keyword>
<keyword evidence="7" id="KW-0408">Iron</keyword>
<dbReference type="AlphaFoldDB" id="A0AAD7NDS3"/>
<evidence type="ECO:0000313" key="10">
    <source>
        <dbReference type="EMBL" id="KAJ7756413.1"/>
    </source>
</evidence>
<evidence type="ECO:0000256" key="5">
    <source>
        <dbReference type="ARBA" id="ARBA00022723"/>
    </source>
</evidence>
<comment type="cofactor">
    <cofactor evidence="1">
        <name>heme</name>
        <dbReference type="ChEBI" id="CHEBI:30413"/>
    </cofactor>
</comment>
<comment type="similarity">
    <text evidence="3">Belongs to the cytochrome P450 family.</text>
</comment>
<evidence type="ECO:0000313" key="11">
    <source>
        <dbReference type="Proteomes" id="UP001215280"/>
    </source>
</evidence>
<comment type="pathway">
    <text evidence="2">Secondary metabolite biosynthesis.</text>
</comment>
<dbReference type="Pfam" id="PF00067">
    <property type="entry name" value="p450"/>
    <property type="match status" value="1"/>
</dbReference>
<proteinExistence type="inferred from homology"/>
<dbReference type="GO" id="GO:0020037">
    <property type="term" value="F:heme binding"/>
    <property type="evidence" value="ECO:0007669"/>
    <property type="project" value="InterPro"/>
</dbReference>
<dbReference type="PRINTS" id="PR00463">
    <property type="entry name" value="EP450I"/>
</dbReference>
<accession>A0AAD7NDS3</accession>
<evidence type="ECO:0000256" key="8">
    <source>
        <dbReference type="ARBA" id="ARBA00023033"/>
    </source>
</evidence>
<dbReference type="GO" id="GO:0016705">
    <property type="term" value="F:oxidoreductase activity, acting on paired donors, with incorporation or reduction of molecular oxygen"/>
    <property type="evidence" value="ECO:0007669"/>
    <property type="project" value="InterPro"/>
</dbReference>
<dbReference type="InterPro" id="IPR001128">
    <property type="entry name" value="Cyt_P450"/>
</dbReference>
<sequence length="429" mass="47862">MFFPAISLLLGLSALCLLKRYRNRSSVPPGPRGYPIIGNIFDMPPAATLSQGLGAMSSKFGDIIYLTIFSQPLLALNSQKVAFELLGTKGDSSAGRPHAVMASELSGYDRFMAMMQSSDRLRDARKYLQRAVGPQHAKNYAAAQQEQVVRFLKKLAEEPDKFEEHSKWIVGAATLIIAYGYHTQDIDDPYIAALSTVLDQFAIAAAPGKWLVDFLPILKYLPSWFPGTQYKKLATYFRAHALTSSRMPYDAVKEQMRKGVMNRSLIASFLEETPNPTQDEEEFMMFLMADLYGGGLHSMTSLMTSFFLAMIMNQPAQMKAQAEIDAVCNLHSRLPTFTDKSSLPYVEALVLEVLRWGAPIPLGIPHRFTTDEVYQGHTIPKGTHAFANIGAIAFDPSSYPEPELFRPERFLGPNPQLDPRKTVFGFGRR</sequence>